<dbReference type="GO" id="GO:0043565">
    <property type="term" value="F:sequence-specific DNA binding"/>
    <property type="evidence" value="ECO:0007669"/>
    <property type="project" value="InterPro"/>
</dbReference>
<reference evidence="7 8" key="1">
    <citation type="submission" date="2019-03" db="EMBL/GenBank/DDBJ databases">
        <title>Genomic Encyclopedia of Type Strains, Phase IV (KMG-IV): sequencing the most valuable type-strain genomes for metagenomic binning, comparative biology and taxonomic classification.</title>
        <authorList>
            <person name="Goeker M."/>
        </authorList>
    </citation>
    <scope>NUCLEOTIDE SEQUENCE [LARGE SCALE GENOMIC DNA]</scope>
    <source>
        <strain evidence="7 8">DSM 203</strain>
    </source>
</reference>
<evidence type="ECO:0000256" key="1">
    <source>
        <dbReference type="ARBA" id="ARBA00022741"/>
    </source>
</evidence>
<feature type="domain" description="Sigma-54 factor interaction" evidence="5">
    <location>
        <begin position="122"/>
        <end position="350"/>
    </location>
</feature>
<evidence type="ECO:0000259" key="6">
    <source>
        <dbReference type="PROSITE" id="PS50112"/>
    </source>
</evidence>
<evidence type="ECO:0000256" key="4">
    <source>
        <dbReference type="ARBA" id="ARBA00023163"/>
    </source>
</evidence>
<dbReference type="InterPro" id="IPR025944">
    <property type="entry name" value="Sigma_54_int_dom_CS"/>
</dbReference>
<evidence type="ECO:0000256" key="3">
    <source>
        <dbReference type="ARBA" id="ARBA00023015"/>
    </source>
</evidence>
<dbReference type="InterPro" id="IPR002078">
    <property type="entry name" value="Sigma_54_int"/>
</dbReference>
<dbReference type="SMART" id="SM00382">
    <property type="entry name" value="AAA"/>
    <property type="match status" value="1"/>
</dbReference>
<dbReference type="Gene3D" id="1.10.8.60">
    <property type="match status" value="1"/>
</dbReference>
<proteinExistence type="predicted"/>
<dbReference type="InterPro" id="IPR058031">
    <property type="entry name" value="AAA_lid_NorR"/>
</dbReference>
<dbReference type="AlphaFoldDB" id="A0A4R4A8C2"/>
<keyword evidence="3" id="KW-0805">Transcription regulation</keyword>
<dbReference type="Pfam" id="PF00158">
    <property type="entry name" value="Sigma54_activat"/>
    <property type="match status" value="1"/>
</dbReference>
<evidence type="ECO:0000313" key="7">
    <source>
        <dbReference type="EMBL" id="TCW35128.1"/>
    </source>
</evidence>
<dbReference type="InterPro" id="IPR035965">
    <property type="entry name" value="PAS-like_dom_sf"/>
</dbReference>
<dbReference type="SUPFAM" id="SSF46689">
    <property type="entry name" value="Homeodomain-like"/>
    <property type="match status" value="1"/>
</dbReference>
<dbReference type="PRINTS" id="PR01590">
    <property type="entry name" value="HTHFIS"/>
</dbReference>
<comment type="caution">
    <text evidence="7">The sequence shown here is derived from an EMBL/GenBank/DDBJ whole genome shotgun (WGS) entry which is preliminary data.</text>
</comment>
<dbReference type="GO" id="GO:0006355">
    <property type="term" value="P:regulation of DNA-templated transcription"/>
    <property type="evidence" value="ECO:0007669"/>
    <property type="project" value="InterPro"/>
</dbReference>
<dbReference type="Gene3D" id="3.40.50.300">
    <property type="entry name" value="P-loop containing nucleotide triphosphate hydrolases"/>
    <property type="match status" value="1"/>
</dbReference>
<dbReference type="InterPro" id="IPR003593">
    <property type="entry name" value="AAA+_ATPase"/>
</dbReference>
<keyword evidence="4" id="KW-0804">Transcription</keyword>
<sequence>MSRTPYFSSLLLAQRNPFVVIDADARIRSVNASLETTLGYDTSELIGSPCCRLDANAAEDGCRHRRFFRDLEPYVETRALADGRGEVHFAQIQGFPIVDGQGQIFLGESLHLFQGQRQPGRMIGRSEQMRGLVQELKRAAATDVSVLLQGETGSGKELAAEFLHQHSTRANGPFVVVDCTVLSEDLFESELFGHVKGAFTGAVGNKTGLLELADAGTLFLDEIGELPLSQQPKLLRALESGMFRQVGSTKIRQANVRVVSATHRDLLAMVRQGHFRQDLYYRLAVLPLAIPPLRGRRADIPELTEHLLQEISAQSGHPYRITKDALRKLLLYQFPGNIRELRNLLHLATVLSADGVIDAEAIRLPVTAEQPASPTIPSSEAAELLHEHPSMTTLSPVEAVEAKYILQLLQRHRGSRKEVAASMSISERTLYRKLKRYRLNTTDERTHSGS</sequence>
<dbReference type="Proteomes" id="UP000295247">
    <property type="component" value="Unassembled WGS sequence"/>
</dbReference>
<dbReference type="SUPFAM" id="SSF52540">
    <property type="entry name" value="P-loop containing nucleoside triphosphate hydrolases"/>
    <property type="match status" value="1"/>
</dbReference>
<dbReference type="FunFam" id="3.40.50.300:FF:000006">
    <property type="entry name" value="DNA-binding transcriptional regulator NtrC"/>
    <property type="match status" value="1"/>
</dbReference>
<accession>A0A4R4A8C2</accession>
<dbReference type="SUPFAM" id="SSF55785">
    <property type="entry name" value="PYP-like sensor domain (PAS domain)"/>
    <property type="match status" value="1"/>
</dbReference>
<keyword evidence="1" id="KW-0547">Nucleotide-binding</keyword>
<dbReference type="EMBL" id="SMDC01000007">
    <property type="protein sequence ID" value="TCW35128.1"/>
    <property type="molecule type" value="Genomic_DNA"/>
</dbReference>
<evidence type="ECO:0000313" key="8">
    <source>
        <dbReference type="Proteomes" id="UP000295247"/>
    </source>
</evidence>
<evidence type="ECO:0000259" key="5">
    <source>
        <dbReference type="PROSITE" id="PS50045"/>
    </source>
</evidence>
<name>A0A4R4A8C2_MARGR</name>
<organism evidence="7 8">
    <name type="scientific">Marichromatium gracile</name>
    <name type="common">Chromatium gracile</name>
    <dbReference type="NCBI Taxonomy" id="1048"/>
    <lineage>
        <taxon>Bacteria</taxon>
        <taxon>Pseudomonadati</taxon>
        <taxon>Pseudomonadota</taxon>
        <taxon>Gammaproteobacteria</taxon>
        <taxon>Chromatiales</taxon>
        <taxon>Chromatiaceae</taxon>
        <taxon>Marichromatium</taxon>
    </lineage>
</organism>
<dbReference type="Gene3D" id="1.10.10.60">
    <property type="entry name" value="Homeodomain-like"/>
    <property type="match status" value="1"/>
</dbReference>
<evidence type="ECO:0000256" key="2">
    <source>
        <dbReference type="ARBA" id="ARBA00022840"/>
    </source>
</evidence>
<dbReference type="PROSITE" id="PS50045">
    <property type="entry name" value="SIGMA54_INTERACT_4"/>
    <property type="match status" value="1"/>
</dbReference>
<protein>
    <submittedName>
        <fullName evidence="7">Fis family sigma54 specific transcriptional regulator</fullName>
    </submittedName>
</protein>
<dbReference type="PROSITE" id="PS00688">
    <property type="entry name" value="SIGMA54_INTERACT_3"/>
    <property type="match status" value="1"/>
</dbReference>
<dbReference type="CDD" id="cd00009">
    <property type="entry name" value="AAA"/>
    <property type="match status" value="1"/>
</dbReference>
<dbReference type="Pfam" id="PF25601">
    <property type="entry name" value="AAA_lid_14"/>
    <property type="match status" value="1"/>
</dbReference>
<dbReference type="InterPro" id="IPR027417">
    <property type="entry name" value="P-loop_NTPase"/>
</dbReference>
<gene>
    <name evidence="7" type="ORF">EDC29_10767</name>
</gene>
<feature type="domain" description="PAS" evidence="6">
    <location>
        <begin position="3"/>
        <end position="47"/>
    </location>
</feature>
<dbReference type="InterPro" id="IPR000014">
    <property type="entry name" value="PAS"/>
</dbReference>
<dbReference type="InterPro" id="IPR002197">
    <property type="entry name" value="HTH_Fis"/>
</dbReference>
<dbReference type="PANTHER" id="PTHR32071">
    <property type="entry name" value="TRANSCRIPTIONAL REGULATORY PROTEIN"/>
    <property type="match status" value="1"/>
</dbReference>
<dbReference type="PROSITE" id="PS50112">
    <property type="entry name" value="PAS"/>
    <property type="match status" value="1"/>
</dbReference>
<keyword evidence="2" id="KW-0067">ATP-binding</keyword>
<dbReference type="Pfam" id="PF02954">
    <property type="entry name" value="HTH_8"/>
    <property type="match status" value="1"/>
</dbReference>
<dbReference type="GO" id="GO:0005524">
    <property type="term" value="F:ATP binding"/>
    <property type="evidence" value="ECO:0007669"/>
    <property type="project" value="UniProtKB-KW"/>
</dbReference>
<dbReference type="PANTHER" id="PTHR32071:SF57">
    <property type="entry name" value="C4-DICARBOXYLATE TRANSPORT TRANSCRIPTIONAL REGULATORY PROTEIN DCTD"/>
    <property type="match status" value="1"/>
</dbReference>
<dbReference type="NCBIfam" id="TIGR00229">
    <property type="entry name" value="sensory_box"/>
    <property type="match status" value="1"/>
</dbReference>
<dbReference type="RefSeq" id="WP_132229867.1">
    <property type="nucleotide sequence ID" value="NZ_NRRH01000004.1"/>
</dbReference>
<dbReference type="Gene3D" id="3.30.450.20">
    <property type="entry name" value="PAS domain"/>
    <property type="match status" value="1"/>
</dbReference>
<dbReference type="InterPro" id="IPR009057">
    <property type="entry name" value="Homeodomain-like_sf"/>
</dbReference>